<sequence>MSISSFLKTHPELEKIKKDFQSLKSYNSRFQTLLKLQPESFSGLYCYQLEKTWIKKHTKKMYLYGPHKVKIQKDCISDLSFLTCKTRRTIERGVNTFFKKNFNLQNCSYYSRDWLTFKLTNLKEIENLKKIKKKFKRKGKEKGKVKGKRDLLEKRSHKRDRHRKRKRKYRRNENEAKKENENFSYGDKGDDLGFDHKSGSNSLKLAKKTIPITSIRHEHEHKRKLKLVHFQNRSQNSLNKKKPKFILKTDLEKQKKQLNKSVVKNDINMDQLKKTKNINVKAKNEIHLMEKIISTTKSQNILLKLYNFENEANQLLSVNQNMNENRSGNSNEPKNENKCKNDHALDLVQNSPIMGSENFDIYGFDDPNSDSCYEDMFGFNYDDNGNGNGNENGNGNLNNGKNNNKIDQLYIIEPSQMLNDGELAADIEFVNKNEKNLVISESDFTFLKSNFSIERDMDENFVNFFHNDGEFMRINEINDPLEC</sequence>
<protein>
    <submittedName>
        <fullName evidence="2">Protein winged eye</fullName>
    </submittedName>
</protein>
<feature type="compositionally biased region" description="Basic and acidic residues" evidence="1">
    <location>
        <begin position="171"/>
        <end position="184"/>
    </location>
</feature>
<feature type="compositionally biased region" description="Basic residues" evidence="1">
    <location>
        <begin position="155"/>
        <end position="170"/>
    </location>
</feature>
<dbReference type="EMBL" id="JAOAOG010000242">
    <property type="protein sequence ID" value="KAJ6236820.1"/>
    <property type="molecule type" value="Genomic_DNA"/>
</dbReference>
<feature type="region of interest" description="Disordered" evidence="1">
    <location>
        <begin position="136"/>
        <end position="184"/>
    </location>
</feature>
<evidence type="ECO:0000313" key="2">
    <source>
        <dbReference type="EMBL" id="KAJ6236820.1"/>
    </source>
</evidence>
<name>A0ABQ8XWV3_9EUKA</name>
<dbReference type="Proteomes" id="UP001150062">
    <property type="component" value="Unassembled WGS sequence"/>
</dbReference>
<organism evidence="2 3">
    <name type="scientific">Anaeramoeba flamelloides</name>
    <dbReference type="NCBI Taxonomy" id="1746091"/>
    <lineage>
        <taxon>Eukaryota</taxon>
        <taxon>Metamonada</taxon>
        <taxon>Anaeramoebidae</taxon>
        <taxon>Anaeramoeba</taxon>
    </lineage>
</organism>
<gene>
    <name evidence="2" type="ORF">M0813_27565</name>
</gene>
<proteinExistence type="predicted"/>
<evidence type="ECO:0000313" key="3">
    <source>
        <dbReference type="Proteomes" id="UP001150062"/>
    </source>
</evidence>
<reference evidence="2" key="1">
    <citation type="submission" date="2022-08" db="EMBL/GenBank/DDBJ databases">
        <title>Novel sulfate-reducing endosymbionts in the free-living metamonad Anaeramoeba.</title>
        <authorList>
            <person name="Jerlstrom-Hultqvist J."/>
            <person name="Cepicka I."/>
            <person name="Gallot-Lavallee L."/>
            <person name="Salas-Leiva D."/>
            <person name="Curtis B.A."/>
            <person name="Zahonova K."/>
            <person name="Pipaliya S."/>
            <person name="Dacks J."/>
            <person name="Roger A.J."/>
        </authorList>
    </citation>
    <scope>NUCLEOTIDE SEQUENCE</scope>
    <source>
        <strain evidence="2">Schooner1</strain>
    </source>
</reference>
<accession>A0ABQ8XWV3</accession>
<feature type="compositionally biased region" description="Basic and acidic residues" evidence="1">
    <location>
        <begin position="142"/>
        <end position="154"/>
    </location>
</feature>
<comment type="caution">
    <text evidence="2">The sequence shown here is derived from an EMBL/GenBank/DDBJ whole genome shotgun (WGS) entry which is preliminary data.</text>
</comment>
<evidence type="ECO:0000256" key="1">
    <source>
        <dbReference type="SAM" id="MobiDB-lite"/>
    </source>
</evidence>
<keyword evidence="3" id="KW-1185">Reference proteome</keyword>